<keyword evidence="1" id="KW-1133">Transmembrane helix</keyword>
<feature type="domain" description="Serine aminopeptidase S33" evidence="2">
    <location>
        <begin position="52"/>
        <end position="162"/>
    </location>
</feature>
<keyword evidence="4" id="KW-1185">Reference proteome</keyword>
<dbReference type="Pfam" id="PF12146">
    <property type="entry name" value="Hydrolase_4"/>
    <property type="match status" value="1"/>
</dbReference>
<feature type="transmembrane region" description="Helical" evidence="1">
    <location>
        <begin position="355"/>
        <end position="374"/>
    </location>
</feature>
<name>C8RYL7_9RHOB</name>
<evidence type="ECO:0000256" key="1">
    <source>
        <dbReference type="SAM" id="Phobius"/>
    </source>
</evidence>
<proteinExistence type="predicted"/>
<reference evidence="3 4" key="1">
    <citation type="submission" date="2009-08" db="EMBL/GenBank/DDBJ databases">
        <title>The draft genome of Rhodobacter sp. SW2.</title>
        <authorList>
            <consortium name="US DOE Joint Genome Institute (JGI-PGF)"/>
            <person name="Lucas S."/>
            <person name="Copeland A."/>
            <person name="Lapidus A."/>
            <person name="Glavina del Rio T."/>
            <person name="Tice H."/>
            <person name="Bruce D."/>
            <person name="Goodwin L."/>
            <person name="Pitluck S."/>
            <person name="Larimer F."/>
            <person name="Land M.L."/>
            <person name="Hauser L."/>
            <person name="Emerson D."/>
        </authorList>
    </citation>
    <scope>NUCLEOTIDE SEQUENCE [LARGE SCALE GENOMIC DNA]</scope>
    <source>
        <strain evidence="3 4">SW2</strain>
    </source>
</reference>
<evidence type="ECO:0000313" key="3">
    <source>
        <dbReference type="EMBL" id="EEW26205.1"/>
    </source>
</evidence>
<dbReference type="InterPro" id="IPR029058">
    <property type="entry name" value="AB_hydrolase_fold"/>
</dbReference>
<dbReference type="InterPro" id="IPR050261">
    <property type="entry name" value="FrsA_esterase"/>
</dbReference>
<feature type="transmembrane region" description="Helical" evidence="1">
    <location>
        <begin position="475"/>
        <end position="497"/>
    </location>
</feature>
<dbReference type="RefSeq" id="WP_008028487.1">
    <property type="nucleotide sequence ID" value="NZ_ACYY01000004.1"/>
</dbReference>
<keyword evidence="1" id="KW-0472">Membrane</keyword>
<comment type="caution">
    <text evidence="3">The sequence shown here is derived from an EMBL/GenBank/DDBJ whole genome shotgun (WGS) entry which is preliminary data.</text>
</comment>
<dbReference type="Proteomes" id="UP000010121">
    <property type="component" value="Unassembled WGS sequence"/>
</dbReference>
<protein>
    <recommendedName>
        <fullName evidence="2">Serine aminopeptidase S33 domain-containing protein</fullName>
    </recommendedName>
</protein>
<dbReference type="STRING" id="371731.Rsw2DRAFT_0895"/>
<feature type="transmembrane region" description="Helical" evidence="1">
    <location>
        <begin position="418"/>
        <end position="438"/>
    </location>
</feature>
<accession>C8RYL7</accession>
<feature type="transmembrane region" description="Helical" evidence="1">
    <location>
        <begin position="328"/>
        <end position="348"/>
    </location>
</feature>
<feature type="transmembrane region" description="Helical" evidence="1">
    <location>
        <begin position="260"/>
        <end position="278"/>
    </location>
</feature>
<keyword evidence="1" id="KW-0812">Transmembrane</keyword>
<dbReference type="InterPro" id="IPR022742">
    <property type="entry name" value="Hydrolase_4"/>
</dbReference>
<dbReference type="EMBL" id="ACYY01000004">
    <property type="protein sequence ID" value="EEW26205.1"/>
    <property type="molecule type" value="Genomic_DNA"/>
</dbReference>
<evidence type="ECO:0000259" key="2">
    <source>
        <dbReference type="Pfam" id="PF12146"/>
    </source>
</evidence>
<feature type="transmembrane region" description="Helical" evidence="1">
    <location>
        <begin position="386"/>
        <end position="406"/>
    </location>
</feature>
<dbReference type="PANTHER" id="PTHR22946">
    <property type="entry name" value="DIENELACTONE HYDROLASE DOMAIN-CONTAINING PROTEIN-RELATED"/>
    <property type="match status" value="1"/>
</dbReference>
<sequence>MSRARWAVLILALIGTLLSVWRLEGARAGIEITHMQAGSTPATVYRMPGAAPAPVVVIAHGFAGSRELMEGFALTFARAGYIAVSYDLLGHGRNPVPMSGDVTVISGTTQVLMDELGRVSDAALALPGADGRLALLGHSMASDIVVRQAIADPRVVAVIGVSMFSLAVTPTAPRDLLVIAGGWETRLAQEAEKALKLADPAASLGQTVGDPGTGTGRRAVLVPGVEHASVLYSPVTLREARDWLNLSFGRDGVGEVPARGGWIALMLASVVALGWPLAGALRRFRAEVPPLRLPPGRFMAAVLLPALSVPLLLWPVDTHFLPVLVADYLAVHFALYGVMALALVAGFGGLRRGGVLALALALVVAAYGIGLFGGLTDRYLAAFHPFAGRLPIVLAMALGAVPFMLADGVLTEGGLAPLWRGVTVRGMALASLGLAVALDFEGLFFLIIILPIILLFFVLFGTVGGWIGRATWRPAAAGVGLGVFLAWALGVTFPLFAA</sequence>
<feature type="transmembrane region" description="Helical" evidence="1">
    <location>
        <begin position="444"/>
        <end position="468"/>
    </location>
</feature>
<dbReference type="Gene3D" id="3.40.50.1820">
    <property type="entry name" value="alpha/beta hydrolase"/>
    <property type="match status" value="1"/>
</dbReference>
<dbReference type="eggNOG" id="COG1073">
    <property type="taxonomic scope" value="Bacteria"/>
</dbReference>
<gene>
    <name evidence="3" type="ORF">Rsw2DRAFT_0895</name>
</gene>
<organism evidence="3 4">
    <name type="scientific">Rhodobacter ferrooxidans</name>
    <dbReference type="NCBI Taxonomy" id="371731"/>
    <lineage>
        <taxon>Bacteria</taxon>
        <taxon>Pseudomonadati</taxon>
        <taxon>Pseudomonadota</taxon>
        <taxon>Alphaproteobacteria</taxon>
        <taxon>Rhodobacterales</taxon>
        <taxon>Rhodobacter group</taxon>
        <taxon>Rhodobacter</taxon>
    </lineage>
</organism>
<dbReference type="SUPFAM" id="SSF53474">
    <property type="entry name" value="alpha/beta-Hydrolases"/>
    <property type="match status" value="1"/>
</dbReference>
<dbReference type="AlphaFoldDB" id="C8RYL7"/>
<evidence type="ECO:0000313" key="4">
    <source>
        <dbReference type="Proteomes" id="UP000010121"/>
    </source>
</evidence>
<feature type="transmembrane region" description="Helical" evidence="1">
    <location>
        <begin position="298"/>
        <end position="316"/>
    </location>
</feature>